<protein>
    <recommendedName>
        <fullName evidence="3">D-xylose 1-dehydrogenase (NADP(+), D-xylono-1,5-lactone-forming)</fullName>
        <ecNumber evidence="3">1.1.1.179</ecNumber>
    </recommendedName>
    <alternativeName>
        <fullName evidence="4">D-xylose-NADP dehydrogenase</fullName>
    </alternativeName>
</protein>
<dbReference type="InterPro" id="IPR000683">
    <property type="entry name" value="Gfo/Idh/MocA-like_OxRdtase_N"/>
</dbReference>
<name>A0A7S9KUZ1_EPIFF</name>
<evidence type="ECO:0000256" key="5">
    <source>
        <dbReference type="ARBA" id="ARBA00049233"/>
    </source>
</evidence>
<feature type="domain" description="Gfo/Idh/MocA-like oxidoreductase N-terminal" evidence="6">
    <location>
        <begin position="10"/>
        <end position="137"/>
    </location>
</feature>
<organism evidence="8 9">
    <name type="scientific">Epichloe festucae (strain Fl1)</name>
    <dbReference type="NCBI Taxonomy" id="877507"/>
    <lineage>
        <taxon>Eukaryota</taxon>
        <taxon>Fungi</taxon>
        <taxon>Dikarya</taxon>
        <taxon>Ascomycota</taxon>
        <taxon>Pezizomycotina</taxon>
        <taxon>Sordariomycetes</taxon>
        <taxon>Hypocreomycetidae</taxon>
        <taxon>Hypocreales</taxon>
        <taxon>Clavicipitaceae</taxon>
        <taxon>Epichloe</taxon>
    </lineage>
</organism>
<dbReference type="Proteomes" id="UP000594364">
    <property type="component" value="Chromosome 4"/>
</dbReference>
<dbReference type="Pfam" id="PF01408">
    <property type="entry name" value="GFO_IDH_MocA"/>
    <property type="match status" value="1"/>
</dbReference>
<reference evidence="8 9" key="1">
    <citation type="journal article" date="2018" name="PLoS Genet.">
        <title>Repeat elements organise 3D genome structure and mediate transcription in the filamentous fungus Epichloe festucae.</title>
        <authorList>
            <person name="Winter D.J."/>
            <person name="Ganley A.R.D."/>
            <person name="Young C.A."/>
            <person name="Liachko I."/>
            <person name="Schardl C.L."/>
            <person name="Dupont P.Y."/>
            <person name="Berry D."/>
            <person name="Ram A."/>
            <person name="Scott B."/>
            <person name="Cox M.P."/>
        </authorList>
    </citation>
    <scope>NUCLEOTIDE SEQUENCE [LARGE SCALE GENOMIC DNA]</scope>
    <source>
        <strain evidence="8 9">Fl1</strain>
    </source>
</reference>
<dbReference type="SUPFAM" id="SSF51735">
    <property type="entry name" value="NAD(P)-binding Rossmann-fold domains"/>
    <property type="match status" value="1"/>
</dbReference>
<evidence type="ECO:0000256" key="3">
    <source>
        <dbReference type="ARBA" id="ARBA00038984"/>
    </source>
</evidence>
<keyword evidence="2" id="KW-0560">Oxidoreductase</keyword>
<dbReference type="OrthoDB" id="2129491at2759"/>
<dbReference type="Gene3D" id="3.40.50.720">
    <property type="entry name" value="NAD(P)-binding Rossmann-like Domain"/>
    <property type="match status" value="1"/>
</dbReference>
<dbReference type="PANTHER" id="PTHR22604:SF115">
    <property type="entry name" value="DIHYDRODIOL DEHYDROGENASE, PUTATIVE (AFU_ORTHOLOGUE AFUA_1G07520)-RELATED"/>
    <property type="match status" value="1"/>
</dbReference>
<keyword evidence="9" id="KW-1185">Reference proteome</keyword>
<evidence type="ECO:0000256" key="4">
    <source>
        <dbReference type="ARBA" id="ARBA00042988"/>
    </source>
</evidence>
<evidence type="ECO:0000256" key="2">
    <source>
        <dbReference type="ARBA" id="ARBA00023002"/>
    </source>
</evidence>
<evidence type="ECO:0000313" key="9">
    <source>
        <dbReference type="Proteomes" id="UP000594364"/>
    </source>
</evidence>
<dbReference type="EC" id="1.1.1.179" evidence="3"/>
<dbReference type="AlphaFoldDB" id="A0A7S9KUZ1"/>
<accession>A0A7S9KUZ1</accession>
<gene>
    <name evidence="8" type="primary">XYD1</name>
    <name evidence="8" type="ORF">C2857_004308</name>
</gene>
<comment type="similarity">
    <text evidence="1">Belongs to the Gfo/Idh/MocA family.</text>
</comment>
<dbReference type="EMBL" id="CP031388">
    <property type="protein sequence ID" value="QPH06077.1"/>
    <property type="molecule type" value="Genomic_DNA"/>
</dbReference>
<evidence type="ECO:0000256" key="1">
    <source>
        <dbReference type="ARBA" id="ARBA00010928"/>
    </source>
</evidence>
<feature type="domain" description="GFO/IDH/MocA-like oxidoreductase" evidence="7">
    <location>
        <begin position="150"/>
        <end position="294"/>
    </location>
</feature>
<dbReference type="InterPro" id="IPR050984">
    <property type="entry name" value="Gfo/Idh/MocA_domain"/>
</dbReference>
<dbReference type="Pfam" id="PF22725">
    <property type="entry name" value="GFO_IDH_MocA_C3"/>
    <property type="match status" value="1"/>
</dbReference>
<dbReference type="SUPFAM" id="SSF55347">
    <property type="entry name" value="Glyceraldehyde-3-phosphate dehydrogenase-like, C-terminal domain"/>
    <property type="match status" value="1"/>
</dbReference>
<comment type="catalytic activity">
    <reaction evidence="5">
        <text>D-xylose + NADP(+) = D-xylono-1,5-lactone + NADPH + H(+)</text>
        <dbReference type="Rhea" id="RHEA:22000"/>
        <dbReference type="ChEBI" id="CHEBI:15378"/>
        <dbReference type="ChEBI" id="CHEBI:15867"/>
        <dbReference type="ChEBI" id="CHEBI:53455"/>
        <dbReference type="ChEBI" id="CHEBI:57783"/>
        <dbReference type="ChEBI" id="CHEBI:58349"/>
        <dbReference type="EC" id="1.1.1.179"/>
    </reaction>
</comment>
<sequence>MASSTPYTIKWGIMATGWIAETFCKDLLTDPAARDVHDVRHEIVAVSSSTSADRAAAFIKKIDGPASTSTYGSYAELVADPRVDVVYVATPHSHHFQNAMLALDAGKNVLCEKALTVTAAQARKLVAKAQEKKVFFMEAVWTRFFPLSIKVRELIASGEIGTVYRTMADLSFNETTDEDDGRVSFPDSHRMVNKDLAGGALLDLGIYALTWVFQTLYHVQPSSSSSSSGKESPTVLAAMNKYHTGADENTSIICHFPRSRAIGVATTSILVGTSPHGKTTAAPAIRIQGSRGEIQVPHPAFRPTSYSVIRREGDGAVEVVECPIPTDPKRDSWGHGMFWEADECARCLRDGKKQSVTLPWEESIAIMETMEAALRQGGVEYPEQITTDVYDAKSPLNTGNQ</sequence>
<evidence type="ECO:0000313" key="8">
    <source>
        <dbReference type="EMBL" id="QPH06077.1"/>
    </source>
</evidence>
<dbReference type="GO" id="GO:0000166">
    <property type="term" value="F:nucleotide binding"/>
    <property type="evidence" value="ECO:0007669"/>
    <property type="project" value="InterPro"/>
</dbReference>
<dbReference type="InterPro" id="IPR055170">
    <property type="entry name" value="GFO_IDH_MocA-like_dom"/>
</dbReference>
<proteinExistence type="inferred from homology"/>
<evidence type="ECO:0000259" key="7">
    <source>
        <dbReference type="Pfam" id="PF22725"/>
    </source>
</evidence>
<dbReference type="PANTHER" id="PTHR22604">
    <property type="entry name" value="OXIDOREDUCTASES"/>
    <property type="match status" value="1"/>
</dbReference>
<dbReference type="InterPro" id="IPR036291">
    <property type="entry name" value="NAD(P)-bd_dom_sf"/>
</dbReference>
<dbReference type="Gene3D" id="3.30.360.10">
    <property type="entry name" value="Dihydrodipicolinate Reductase, domain 2"/>
    <property type="match status" value="1"/>
</dbReference>
<evidence type="ECO:0000259" key="6">
    <source>
        <dbReference type="Pfam" id="PF01408"/>
    </source>
</evidence>
<dbReference type="GO" id="GO:0047837">
    <property type="term" value="F:D-xylose 1-dehydrogenase (NADP+) activity"/>
    <property type="evidence" value="ECO:0007669"/>
    <property type="project" value="UniProtKB-EC"/>
</dbReference>